<sequence length="228" mass="26161">MPSRKQKRHTPLESNHPPDQGRHRIAAESIINFQQLSDTIEKLRLDWPEDSKTLIAELQSFKEGFLMLWTMVKVQTRMTEKSLIETISAVNIELNTQRANVTKHSNELKKLQTINQDAVHLKKNMAQSLKGLEQRIKNMTEANHALGNECKHQKEEMSDLRARKDMLGKQVALLKKSIGSIIKDAATEKGLFRQNLHSVELEKVELKRLLKITDTAVQAADRRSNQLK</sequence>
<evidence type="ECO:0000313" key="2">
    <source>
        <dbReference type="Proteomes" id="UP001163835"/>
    </source>
</evidence>
<proteinExistence type="predicted"/>
<comment type="caution">
    <text evidence="1">The sequence shown here is derived from an EMBL/GenBank/DDBJ whole genome shotgun (WGS) entry which is preliminary data.</text>
</comment>
<dbReference type="Proteomes" id="UP001163835">
    <property type="component" value="Unassembled WGS sequence"/>
</dbReference>
<organism evidence="1 2">
    <name type="scientific">Lentinula aff. lateritia</name>
    <dbReference type="NCBI Taxonomy" id="2804960"/>
    <lineage>
        <taxon>Eukaryota</taxon>
        <taxon>Fungi</taxon>
        <taxon>Dikarya</taxon>
        <taxon>Basidiomycota</taxon>
        <taxon>Agaricomycotina</taxon>
        <taxon>Agaricomycetes</taxon>
        <taxon>Agaricomycetidae</taxon>
        <taxon>Agaricales</taxon>
        <taxon>Marasmiineae</taxon>
        <taxon>Omphalotaceae</taxon>
        <taxon>Lentinula</taxon>
    </lineage>
</organism>
<reference evidence="1" key="1">
    <citation type="submission" date="2022-09" db="EMBL/GenBank/DDBJ databases">
        <title>A Global Phylogenomic Analysis of the Shiitake Genus Lentinula.</title>
        <authorList>
            <consortium name="DOE Joint Genome Institute"/>
            <person name="Sierra-Patev S."/>
            <person name="Min B."/>
            <person name="Naranjo-Ortiz M."/>
            <person name="Looney B."/>
            <person name="Konkel Z."/>
            <person name="Slot J.C."/>
            <person name="Sakamoto Y."/>
            <person name="Steenwyk J.L."/>
            <person name="Rokas A."/>
            <person name="Carro J."/>
            <person name="Camarero S."/>
            <person name="Ferreira P."/>
            <person name="Molpeceres G."/>
            <person name="Ruiz-Duenas F.J."/>
            <person name="Serrano A."/>
            <person name="Henrissat B."/>
            <person name="Drula E."/>
            <person name="Hughes K.W."/>
            <person name="Mata J.L."/>
            <person name="Ishikawa N.K."/>
            <person name="Vargas-Isla R."/>
            <person name="Ushijima S."/>
            <person name="Smith C.A."/>
            <person name="Ahrendt S."/>
            <person name="Andreopoulos W."/>
            <person name="He G."/>
            <person name="Labutti K."/>
            <person name="Lipzen A."/>
            <person name="Ng V."/>
            <person name="Riley R."/>
            <person name="Sandor L."/>
            <person name="Barry K."/>
            <person name="Martinez A.T."/>
            <person name="Xiao Y."/>
            <person name="Gibbons J.G."/>
            <person name="Terashima K."/>
            <person name="Grigoriev I.V."/>
            <person name="Hibbett D.S."/>
        </authorList>
    </citation>
    <scope>NUCLEOTIDE SEQUENCE</scope>
    <source>
        <strain evidence="1">TMI1499</strain>
    </source>
</reference>
<feature type="non-terminal residue" evidence="1">
    <location>
        <position position="228"/>
    </location>
</feature>
<protein>
    <submittedName>
        <fullName evidence="1">Uncharacterized protein</fullName>
    </submittedName>
</protein>
<name>A0ACC1TGR3_9AGAR</name>
<accession>A0ACC1TGR3</accession>
<gene>
    <name evidence="1" type="ORF">F5876DRAFT_71063</name>
</gene>
<dbReference type="EMBL" id="MU796556">
    <property type="protein sequence ID" value="KAJ3803906.1"/>
    <property type="molecule type" value="Genomic_DNA"/>
</dbReference>
<keyword evidence="2" id="KW-1185">Reference proteome</keyword>
<evidence type="ECO:0000313" key="1">
    <source>
        <dbReference type="EMBL" id="KAJ3803906.1"/>
    </source>
</evidence>